<keyword evidence="1" id="KW-0812">Transmembrane</keyword>
<protein>
    <recommendedName>
        <fullName evidence="2">LiaI-LiaF-like transmembrane region domain-containing protein</fullName>
    </recommendedName>
</protein>
<accession>A0ABP7Y8E1</accession>
<sequence length="303" mass="33311">MNNKIATGIWLLFIGTVVLLHNLHIIDFNFFAALKLWPLFLVAIGIGFLFQNRTYGTWIIAASNIIICSIFFYKGATSDETILGNISIVNDEDDSEFIPANAVGLIKAGDEDRIRLTINGGAAKFVMNDKIAPDSLMRASTRSQNSSISLVNSGDKNQNLTLNNKVRSSKSGNNSILVNLNNSPIWDLEYNVGAANIDADFRDLKIGSLEINSGAMSMDMHLPAPIEGTNNIEISTAASKIILYLPKGAACRVETESFLSNNKFEGVDLKMEDYRQSTNYEQASSRYHIKVEGAANSLSILRY</sequence>
<feature type="transmembrane region" description="Helical" evidence="1">
    <location>
        <begin position="55"/>
        <end position="73"/>
    </location>
</feature>
<proteinExistence type="predicted"/>
<feature type="domain" description="LiaI-LiaF-like transmembrane region" evidence="2">
    <location>
        <begin position="6"/>
        <end position="49"/>
    </location>
</feature>
<dbReference type="InterPro" id="IPR043726">
    <property type="entry name" value="LiaI-LiaF-like_TM1"/>
</dbReference>
<evidence type="ECO:0000313" key="4">
    <source>
        <dbReference type="Proteomes" id="UP001500101"/>
    </source>
</evidence>
<feature type="transmembrane region" description="Helical" evidence="1">
    <location>
        <begin position="30"/>
        <end position="49"/>
    </location>
</feature>
<keyword evidence="1" id="KW-0472">Membrane</keyword>
<evidence type="ECO:0000313" key="3">
    <source>
        <dbReference type="EMBL" id="GAA4132389.1"/>
    </source>
</evidence>
<evidence type="ECO:0000256" key="1">
    <source>
        <dbReference type="SAM" id="Phobius"/>
    </source>
</evidence>
<dbReference type="Pfam" id="PF18917">
    <property type="entry name" value="LiaI-LiaF-like_TM1"/>
    <property type="match status" value="1"/>
</dbReference>
<feature type="transmembrane region" description="Helical" evidence="1">
    <location>
        <begin position="6"/>
        <end position="23"/>
    </location>
</feature>
<keyword evidence="1" id="KW-1133">Transmembrane helix</keyword>
<name>A0ABP7Y8E1_9SPHI</name>
<evidence type="ECO:0000259" key="2">
    <source>
        <dbReference type="Pfam" id="PF18917"/>
    </source>
</evidence>
<reference evidence="4" key="1">
    <citation type="journal article" date="2019" name="Int. J. Syst. Evol. Microbiol.">
        <title>The Global Catalogue of Microorganisms (GCM) 10K type strain sequencing project: providing services to taxonomists for standard genome sequencing and annotation.</title>
        <authorList>
            <consortium name="The Broad Institute Genomics Platform"/>
            <consortium name="The Broad Institute Genome Sequencing Center for Infectious Disease"/>
            <person name="Wu L."/>
            <person name="Ma J."/>
        </authorList>
    </citation>
    <scope>NUCLEOTIDE SEQUENCE [LARGE SCALE GENOMIC DNA]</scope>
    <source>
        <strain evidence="4">JCM 16704</strain>
    </source>
</reference>
<dbReference type="EMBL" id="BAAAZI010000004">
    <property type="protein sequence ID" value="GAA4132389.1"/>
    <property type="molecule type" value="Genomic_DNA"/>
</dbReference>
<keyword evidence="4" id="KW-1185">Reference proteome</keyword>
<comment type="caution">
    <text evidence="3">The sequence shown here is derived from an EMBL/GenBank/DDBJ whole genome shotgun (WGS) entry which is preliminary data.</text>
</comment>
<organism evidence="3 4">
    <name type="scientific">Sphingobacterium kyonggiense</name>
    <dbReference type="NCBI Taxonomy" id="714075"/>
    <lineage>
        <taxon>Bacteria</taxon>
        <taxon>Pseudomonadati</taxon>
        <taxon>Bacteroidota</taxon>
        <taxon>Sphingobacteriia</taxon>
        <taxon>Sphingobacteriales</taxon>
        <taxon>Sphingobacteriaceae</taxon>
        <taxon>Sphingobacterium</taxon>
    </lineage>
</organism>
<dbReference type="Proteomes" id="UP001500101">
    <property type="component" value="Unassembled WGS sequence"/>
</dbReference>
<dbReference type="RefSeq" id="WP_344672947.1">
    <property type="nucleotide sequence ID" value="NZ_BAAAZI010000004.1"/>
</dbReference>
<gene>
    <name evidence="3" type="ORF">GCM10022216_03410</name>
</gene>